<evidence type="ECO:0000313" key="3">
    <source>
        <dbReference type="Proteomes" id="UP001497522"/>
    </source>
</evidence>
<feature type="region of interest" description="Disordered" evidence="1">
    <location>
        <begin position="17"/>
        <end position="40"/>
    </location>
</feature>
<name>A0ABP1BTF0_9BRYO</name>
<organism evidence="2 3">
    <name type="scientific">Sphagnum jensenii</name>
    <dbReference type="NCBI Taxonomy" id="128206"/>
    <lineage>
        <taxon>Eukaryota</taxon>
        <taxon>Viridiplantae</taxon>
        <taxon>Streptophyta</taxon>
        <taxon>Embryophyta</taxon>
        <taxon>Bryophyta</taxon>
        <taxon>Sphagnophytina</taxon>
        <taxon>Sphagnopsida</taxon>
        <taxon>Sphagnales</taxon>
        <taxon>Sphagnaceae</taxon>
        <taxon>Sphagnum</taxon>
    </lineage>
</organism>
<sequence length="78" mass="8715">MFTMEADGVKRVKRDDWRRFSSSSTNDHPSSLLPSSPELQPRALEPSAASFLSRKKDVAALAACDFAKMSETISRFLH</sequence>
<evidence type="ECO:0000313" key="2">
    <source>
        <dbReference type="EMBL" id="CAK9879608.1"/>
    </source>
</evidence>
<feature type="compositionally biased region" description="Low complexity" evidence="1">
    <location>
        <begin position="29"/>
        <end position="40"/>
    </location>
</feature>
<reference evidence="2" key="1">
    <citation type="submission" date="2024-03" db="EMBL/GenBank/DDBJ databases">
        <authorList>
            <consortium name="ELIXIR-Norway"/>
            <consortium name="Elixir Norway"/>
        </authorList>
    </citation>
    <scope>NUCLEOTIDE SEQUENCE</scope>
</reference>
<evidence type="ECO:0000256" key="1">
    <source>
        <dbReference type="SAM" id="MobiDB-lite"/>
    </source>
</evidence>
<dbReference type="EMBL" id="OZ023708">
    <property type="protein sequence ID" value="CAK9879608.1"/>
    <property type="molecule type" value="Genomic_DNA"/>
</dbReference>
<dbReference type="Proteomes" id="UP001497522">
    <property type="component" value="Chromosome 7"/>
</dbReference>
<proteinExistence type="predicted"/>
<accession>A0ABP1BTF0</accession>
<gene>
    <name evidence="2" type="ORF">CSSPJE1EN2_LOCUS21107</name>
</gene>
<keyword evidence="3" id="KW-1185">Reference proteome</keyword>
<protein>
    <submittedName>
        <fullName evidence="2">Uncharacterized protein</fullName>
    </submittedName>
</protein>